<evidence type="ECO:0000313" key="2">
    <source>
        <dbReference type="Proteomes" id="UP000034320"/>
    </source>
</evidence>
<proteinExistence type="predicted"/>
<sequence>MCIQSVCVESIHFSIKSFYFRNKNMRVGICAVCEYYCGLVVHKC</sequence>
<protein>
    <submittedName>
        <fullName evidence="1">Uncharacterized protein</fullName>
    </submittedName>
</protein>
<dbReference type="AlphaFoldDB" id="A0A0G0ZH06"/>
<organism evidence="1 2">
    <name type="scientific">Candidatus Gottesmanbacteria bacterium GW2011_GWA2_42_18</name>
    <dbReference type="NCBI Taxonomy" id="1618442"/>
    <lineage>
        <taxon>Bacteria</taxon>
        <taxon>Candidatus Gottesmaniibacteriota</taxon>
    </lineage>
</organism>
<evidence type="ECO:0000313" key="1">
    <source>
        <dbReference type="EMBL" id="KKS47992.1"/>
    </source>
</evidence>
<gene>
    <name evidence="1" type="ORF">UV09_C0001G0024</name>
</gene>
<name>A0A0G0ZH06_9BACT</name>
<reference evidence="1 2" key="1">
    <citation type="journal article" date="2015" name="Nature">
        <title>rRNA introns, odd ribosomes, and small enigmatic genomes across a large radiation of phyla.</title>
        <authorList>
            <person name="Brown C.T."/>
            <person name="Hug L.A."/>
            <person name="Thomas B.C."/>
            <person name="Sharon I."/>
            <person name="Castelle C.J."/>
            <person name="Singh A."/>
            <person name="Wilkins M.J."/>
            <person name="Williams K.H."/>
            <person name="Banfield J.F."/>
        </authorList>
    </citation>
    <scope>NUCLEOTIDE SEQUENCE [LARGE SCALE GENOMIC DNA]</scope>
</reference>
<accession>A0A0G0ZH06</accession>
<comment type="caution">
    <text evidence="1">The sequence shown here is derived from an EMBL/GenBank/DDBJ whole genome shotgun (WGS) entry which is preliminary data.</text>
</comment>
<dbReference type="EMBL" id="LCDD01000001">
    <property type="protein sequence ID" value="KKS47992.1"/>
    <property type="molecule type" value="Genomic_DNA"/>
</dbReference>
<dbReference type="Proteomes" id="UP000034320">
    <property type="component" value="Unassembled WGS sequence"/>
</dbReference>